<protein>
    <submittedName>
        <fullName evidence="1">P2X purinoceptor 1</fullName>
    </submittedName>
</protein>
<reference evidence="1 2" key="1">
    <citation type="submission" date="2019-04" db="EMBL/GenBank/DDBJ databases">
        <title>Draft genome of the big-headed turtle Platysternon megacephalum.</title>
        <authorList>
            <person name="Gong S."/>
        </authorList>
    </citation>
    <scope>NUCLEOTIDE SEQUENCE [LARGE SCALE GENOMIC DNA]</scope>
    <source>
        <strain evidence="1">DO16091913</strain>
        <tissue evidence="1">Muscle</tissue>
    </source>
</reference>
<reference evidence="1 2" key="2">
    <citation type="submission" date="2019-04" db="EMBL/GenBank/DDBJ databases">
        <title>The genome sequence of big-headed turtle.</title>
        <authorList>
            <person name="Gong S."/>
        </authorList>
    </citation>
    <scope>NUCLEOTIDE SEQUENCE [LARGE SCALE GENOMIC DNA]</scope>
    <source>
        <strain evidence="1">DO16091913</strain>
        <tissue evidence="1">Muscle</tissue>
    </source>
</reference>
<sequence length="104" mass="11837">MVATYMEFGGRSPDCRREQFGGGTRMSVCVHIARMLAAVAASLQMVLLMKSQFSFTSLELFHVITQRAVTKHLLPYFPSFYRETKPPQLVLWYYSPVLKSGLLT</sequence>
<gene>
    <name evidence="1" type="ORF">DR999_PMT03404</name>
</gene>
<keyword evidence="2" id="KW-1185">Reference proteome</keyword>
<dbReference type="Proteomes" id="UP000297703">
    <property type="component" value="Unassembled WGS sequence"/>
</dbReference>
<evidence type="ECO:0000313" key="2">
    <source>
        <dbReference type="Proteomes" id="UP000297703"/>
    </source>
</evidence>
<dbReference type="AlphaFoldDB" id="A0A4D9EYQ0"/>
<comment type="caution">
    <text evidence="1">The sequence shown here is derived from an EMBL/GenBank/DDBJ whole genome shotgun (WGS) entry which is preliminary data.</text>
</comment>
<accession>A0A4D9EYQ0</accession>
<evidence type="ECO:0000313" key="1">
    <source>
        <dbReference type="EMBL" id="TFK13443.1"/>
    </source>
</evidence>
<proteinExistence type="predicted"/>
<dbReference type="EMBL" id="QXTE01000016">
    <property type="protein sequence ID" value="TFK13443.1"/>
    <property type="molecule type" value="Genomic_DNA"/>
</dbReference>
<organism evidence="1 2">
    <name type="scientific">Platysternon megacephalum</name>
    <name type="common">big-headed turtle</name>
    <dbReference type="NCBI Taxonomy" id="55544"/>
    <lineage>
        <taxon>Eukaryota</taxon>
        <taxon>Metazoa</taxon>
        <taxon>Chordata</taxon>
        <taxon>Craniata</taxon>
        <taxon>Vertebrata</taxon>
        <taxon>Euteleostomi</taxon>
        <taxon>Archelosauria</taxon>
        <taxon>Testudinata</taxon>
        <taxon>Testudines</taxon>
        <taxon>Cryptodira</taxon>
        <taxon>Durocryptodira</taxon>
        <taxon>Testudinoidea</taxon>
        <taxon>Platysternidae</taxon>
        <taxon>Platysternon</taxon>
    </lineage>
</organism>
<name>A0A4D9EYQ0_9SAUR</name>